<keyword evidence="1 3" id="KW-0560">Oxidoreductase</keyword>
<organism evidence="3 4">
    <name type="scientific">Streptacidiphilus cavernicola</name>
    <dbReference type="NCBI Taxonomy" id="3342716"/>
    <lineage>
        <taxon>Bacteria</taxon>
        <taxon>Bacillati</taxon>
        <taxon>Actinomycetota</taxon>
        <taxon>Actinomycetes</taxon>
        <taxon>Kitasatosporales</taxon>
        <taxon>Streptomycetaceae</taxon>
        <taxon>Streptacidiphilus</taxon>
    </lineage>
</organism>
<dbReference type="InterPro" id="IPR002563">
    <property type="entry name" value="Flavin_Rdtase-like_dom"/>
</dbReference>
<evidence type="ECO:0000313" key="4">
    <source>
        <dbReference type="Proteomes" id="UP001592528"/>
    </source>
</evidence>
<sequence>MYQAATPSPHRPAAPASAAAPAAEAVEATSEAFRAALGQLASGVVLLAAHDPDDGPRGEDIGMTATAFLSVSLEPPLVLVSVREDSRMEEALTRVDHWAVSILAAEQRQTAARFAMKGRISDRLLFADLPHHRGPASGAPLVDGALATVECRTEQRISAGDHVLLIGRVLDARIAHHDGGPLVYFHGQYRRLD</sequence>
<dbReference type="PANTHER" id="PTHR30466:SF1">
    <property type="entry name" value="FMN REDUCTASE (NADH) RUTF"/>
    <property type="match status" value="1"/>
</dbReference>
<proteinExistence type="predicted"/>
<gene>
    <name evidence="3" type="ORF">ACEZDJ_32530</name>
</gene>
<dbReference type="SMART" id="SM00903">
    <property type="entry name" value="Flavin_Reduct"/>
    <property type="match status" value="1"/>
</dbReference>
<evidence type="ECO:0000313" key="3">
    <source>
        <dbReference type="EMBL" id="MFC1406031.1"/>
    </source>
</evidence>
<feature type="domain" description="Flavin reductase like" evidence="2">
    <location>
        <begin position="37"/>
        <end position="191"/>
    </location>
</feature>
<reference evidence="3 4" key="1">
    <citation type="submission" date="2024-09" db="EMBL/GenBank/DDBJ databases">
        <authorList>
            <person name="Lee S.D."/>
        </authorList>
    </citation>
    <scope>NUCLEOTIDE SEQUENCE [LARGE SCALE GENOMIC DNA]</scope>
    <source>
        <strain evidence="3 4">N1-5</strain>
    </source>
</reference>
<dbReference type="Gene3D" id="2.30.110.10">
    <property type="entry name" value="Electron Transport, Fmn-binding Protein, Chain A"/>
    <property type="match status" value="1"/>
</dbReference>
<dbReference type="EC" id="1.-.-.-" evidence="3"/>
<dbReference type="EMBL" id="JBHEZZ010000025">
    <property type="protein sequence ID" value="MFC1406031.1"/>
    <property type="molecule type" value="Genomic_DNA"/>
</dbReference>
<name>A0ABV6UX48_9ACTN</name>
<protein>
    <submittedName>
        <fullName evidence="3">Flavin reductase family protein</fullName>
        <ecNumber evidence="3">1.-.-.-</ecNumber>
    </submittedName>
</protein>
<accession>A0ABV6UX48</accession>
<dbReference type="GO" id="GO:0016491">
    <property type="term" value="F:oxidoreductase activity"/>
    <property type="evidence" value="ECO:0007669"/>
    <property type="project" value="UniProtKB-KW"/>
</dbReference>
<dbReference type="InterPro" id="IPR012349">
    <property type="entry name" value="Split_barrel_FMN-bd"/>
</dbReference>
<dbReference type="PANTHER" id="PTHR30466">
    <property type="entry name" value="FLAVIN REDUCTASE"/>
    <property type="match status" value="1"/>
</dbReference>
<evidence type="ECO:0000259" key="2">
    <source>
        <dbReference type="SMART" id="SM00903"/>
    </source>
</evidence>
<dbReference type="SUPFAM" id="SSF50475">
    <property type="entry name" value="FMN-binding split barrel"/>
    <property type="match status" value="1"/>
</dbReference>
<dbReference type="RefSeq" id="WP_037595648.1">
    <property type="nucleotide sequence ID" value="NZ_JBHEZZ010000025.1"/>
</dbReference>
<comment type="caution">
    <text evidence="3">The sequence shown here is derived from an EMBL/GenBank/DDBJ whole genome shotgun (WGS) entry which is preliminary data.</text>
</comment>
<dbReference type="InterPro" id="IPR050268">
    <property type="entry name" value="NADH-dep_flavin_reductase"/>
</dbReference>
<dbReference type="Proteomes" id="UP001592528">
    <property type="component" value="Unassembled WGS sequence"/>
</dbReference>
<evidence type="ECO:0000256" key="1">
    <source>
        <dbReference type="ARBA" id="ARBA00023002"/>
    </source>
</evidence>
<keyword evidence="4" id="KW-1185">Reference proteome</keyword>
<dbReference type="Pfam" id="PF01613">
    <property type="entry name" value="Flavin_Reduct"/>
    <property type="match status" value="1"/>
</dbReference>